<sequence>MYLYDYKYEILEMNRYLLGIILFNIEELNNIEEINVVDIINNWILGSNYKGYYLNIKDYIFYLIKEIYFIDDEELNKDIKNTMSNIINIKEKDIVNIKYLDLETINFYLNNGQVWEALLKNKENG</sequence>
<name>F9ERK1_9FUSO</name>
<organism evidence="1 2">
    <name type="scientific">Fusobacterium animalis ATCC 51191</name>
    <dbReference type="NCBI Taxonomy" id="997347"/>
    <lineage>
        <taxon>Bacteria</taxon>
        <taxon>Fusobacteriati</taxon>
        <taxon>Fusobacteriota</taxon>
        <taxon>Fusobacteriia</taxon>
        <taxon>Fusobacteriales</taxon>
        <taxon>Fusobacteriaceae</taxon>
        <taxon>Fusobacterium</taxon>
    </lineage>
</organism>
<evidence type="ECO:0000313" key="1">
    <source>
        <dbReference type="EMBL" id="EGQ77030.1"/>
    </source>
</evidence>
<accession>F9ERK1</accession>
<dbReference type="Proteomes" id="UP000005392">
    <property type="component" value="Unassembled WGS sequence"/>
</dbReference>
<dbReference type="AlphaFoldDB" id="F9ERK1"/>
<dbReference type="EMBL" id="AFQD01000594">
    <property type="protein sequence ID" value="EGQ77030.1"/>
    <property type="molecule type" value="Genomic_DNA"/>
</dbReference>
<comment type="caution">
    <text evidence="1">The sequence shown here is derived from an EMBL/GenBank/DDBJ whole genome shotgun (WGS) entry which is preliminary data.</text>
</comment>
<dbReference type="HOGENOM" id="CLU_1997329_0_0_0"/>
<keyword evidence="2" id="KW-1185">Reference proteome</keyword>
<proteinExistence type="predicted"/>
<feature type="non-terminal residue" evidence="1">
    <location>
        <position position="125"/>
    </location>
</feature>
<reference evidence="1 2" key="1">
    <citation type="submission" date="2011-05" db="EMBL/GenBank/DDBJ databases">
        <authorList>
            <person name="Muzny D."/>
            <person name="Qin X."/>
            <person name="Deng J."/>
            <person name="Jiang H."/>
            <person name="Liu Y."/>
            <person name="Qu J."/>
            <person name="Song X.-Z."/>
            <person name="Zhang L."/>
            <person name="Thornton R."/>
            <person name="Coyle M."/>
            <person name="Francisco L."/>
            <person name="Jackson L."/>
            <person name="Javaid M."/>
            <person name="Korchina V."/>
            <person name="Kovar C."/>
            <person name="Mata R."/>
            <person name="Mathew T."/>
            <person name="Ngo R."/>
            <person name="Nguyen L."/>
            <person name="Nguyen N."/>
            <person name="Okwuonu G."/>
            <person name="Ongeri F."/>
            <person name="Pham C."/>
            <person name="Simmons D."/>
            <person name="Wilczek-Boney K."/>
            <person name="Hale W."/>
            <person name="Jakkamsetti A."/>
            <person name="Pham P."/>
            <person name="Ruth R."/>
            <person name="San Lucas F."/>
            <person name="Warren J."/>
            <person name="Zhang J."/>
            <person name="Zhao Z."/>
            <person name="Zhou C."/>
            <person name="Zhu D."/>
            <person name="Lee S."/>
            <person name="Bess C."/>
            <person name="Blankenburg K."/>
            <person name="Forbes L."/>
            <person name="Fu Q."/>
            <person name="Gubbala S."/>
            <person name="Hirani K."/>
            <person name="Jayaseelan J.C."/>
            <person name="Lara F."/>
            <person name="Munidasa M."/>
            <person name="Palculict T."/>
            <person name="Patil S."/>
            <person name="Pu L.-L."/>
            <person name="Saada N."/>
            <person name="Tang L."/>
            <person name="Weissenberger G."/>
            <person name="Zhu Y."/>
            <person name="Hemphill L."/>
            <person name="Shang Y."/>
            <person name="Youmans B."/>
            <person name="Ayvaz T."/>
            <person name="Ross M."/>
            <person name="Santibanez J."/>
            <person name="Aqrawi P."/>
            <person name="Gross S."/>
            <person name="Joshi V."/>
            <person name="Fowler G."/>
            <person name="Nazareth L."/>
            <person name="Reid J."/>
            <person name="Worley K."/>
            <person name="Petrosino J."/>
            <person name="Highlander S."/>
            <person name="Gibbs R."/>
        </authorList>
    </citation>
    <scope>NUCLEOTIDE SEQUENCE [LARGE SCALE GENOMIC DNA]</scope>
    <source>
        <strain evidence="1 2">ATCC 51191</strain>
    </source>
</reference>
<evidence type="ECO:0000313" key="2">
    <source>
        <dbReference type="Proteomes" id="UP000005392"/>
    </source>
</evidence>
<gene>
    <name evidence="1" type="ORF">HMPREF9094_2556</name>
</gene>
<protein>
    <submittedName>
        <fullName evidence="1">Uncharacterized protein</fullName>
    </submittedName>
</protein>